<reference evidence="2" key="1">
    <citation type="submission" date="2021-06" db="EMBL/GenBank/DDBJ databases">
        <authorList>
            <person name="Kallberg Y."/>
            <person name="Tangrot J."/>
            <person name="Rosling A."/>
        </authorList>
    </citation>
    <scope>NUCLEOTIDE SEQUENCE</scope>
    <source>
        <strain evidence="2">CL551</strain>
    </source>
</reference>
<evidence type="ECO:0000313" key="3">
    <source>
        <dbReference type="Proteomes" id="UP000789342"/>
    </source>
</evidence>
<keyword evidence="1" id="KW-0812">Transmembrane</keyword>
<accession>A0A9N8W1R8</accession>
<dbReference type="EMBL" id="CAJVPV010000654">
    <property type="protein sequence ID" value="CAG8468044.1"/>
    <property type="molecule type" value="Genomic_DNA"/>
</dbReference>
<name>A0A9N8W1R8_9GLOM</name>
<keyword evidence="1" id="KW-0472">Membrane</keyword>
<keyword evidence="3" id="KW-1185">Reference proteome</keyword>
<feature type="transmembrane region" description="Helical" evidence="1">
    <location>
        <begin position="152"/>
        <end position="173"/>
    </location>
</feature>
<dbReference type="AlphaFoldDB" id="A0A9N8W1R8"/>
<evidence type="ECO:0000256" key="1">
    <source>
        <dbReference type="SAM" id="Phobius"/>
    </source>
</evidence>
<comment type="caution">
    <text evidence="2">The sequence shown here is derived from an EMBL/GenBank/DDBJ whole genome shotgun (WGS) entry which is preliminary data.</text>
</comment>
<organism evidence="2 3">
    <name type="scientific">Acaulospora morrowiae</name>
    <dbReference type="NCBI Taxonomy" id="94023"/>
    <lineage>
        <taxon>Eukaryota</taxon>
        <taxon>Fungi</taxon>
        <taxon>Fungi incertae sedis</taxon>
        <taxon>Mucoromycota</taxon>
        <taxon>Glomeromycotina</taxon>
        <taxon>Glomeromycetes</taxon>
        <taxon>Diversisporales</taxon>
        <taxon>Acaulosporaceae</taxon>
        <taxon>Acaulospora</taxon>
    </lineage>
</organism>
<sequence length="227" mass="25901">MNHPFKNILLGIKGAQLLFVCLIVILEIVQAAYFVSVYDQYIIYGGSGSYEYFTGYRYGKAGSVVWVFIVMLITFLSVVAYLTLFSKGYIWEKRHETYFVGFDAFFFVLWFTEVFTNLYWAYKGDENPCYYYTAYSDTISYVDYKSNALCGAYIASNVFGWFLLITFSLGAGFSYKIHNDSKNENSSDNNMQQSIAAISIAATAAQKNPVIKFDVLSCWQMVNQSDS</sequence>
<gene>
    <name evidence="2" type="ORF">AMORRO_LOCUS1723</name>
</gene>
<dbReference type="Proteomes" id="UP000789342">
    <property type="component" value="Unassembled WGS sequence"/>
</dbReference>
<proteinExistence type="predicted"/>
<feature type="transmembrane region" description="Helical" evidence="1">
    <location>
        <begin position="64"/>
        <end position="85"/>
    </location>
</feature>
<evidence type="ECO:0000313" key="2">
    <source>
        <dbReference type="EMBL" id="CAG8468044.1"/>
    </source>
</evidence>
<feature type="transmembrane region" description="Helical" evidence="1">
    <location>
        <begin position="97"/>
        <end position="122"/>
    </location>
</feature>
<keyword evidence="1" id="KW-1133">Transmembrane helix</keyword>
<protein>
    <submittedName>
        <fullName evidence="2">4564_t:CDS:1</fullName>
    </submittedName>
</protein>